<dbReference type="InterPro" id="IPR029021">
    <property type="entry name" value="Prot-tyrosine_phosphatase-like"/>
</dbReference>
<dbReference type="SUPFAM" id="SSF52799">
    <property type="entry name" value="(Phosphotyrosine protein) phosphatases II"/>
    <property type="match status" value="1"/>
</dbReference>
<dbReference type="OMA" id="RIHISIF"/>
<accession>G8YTD6</accession>
<proteinExistence type="predicted"/>
<evidence type="ECO:0000259" key="1">
    <source>
        <dbReference type="PROSITE" id="PS50056"/>
    </source>
</evidence>
<dbReference type="OrthoDB" id="449382at2759"/>
<dbReference type="InterPro" id="IPR029058">
    <property type="entry name" value="AB_hydrolase_fold"/>
</dbReference>
<sequence length="648" mass="73296">MADDSKDQAPREIEVTFGKGVKGSLTIPRSADCKNPFEHGLQPVTNKVALVLHGQGGHRNYCYQQILSEQLSDVLSMYTLKIDFRGCGASADNEDPKKGRVLEQDIEDLEAAIEFLKTEPKKLVDTNLNLTAIVGHSRGSVAMFLWALKQNELIKKGVYSKATIVPNLVNCSARFRSNTVFEKFNVDPAEFEGVFQKALRHGELQDVFFGRDELSSLATADLSGLNGLSPEFSVMSIYGLLDKVIRVTDSAIFANELNRGPFSHRLELIEYADHNFLGTKPLTEEDDADDFNAAGLPLTRKKLVNYNYVVVPKIIDYLSPQNEFTRFAARTGRFGEVYRWKKVEGVANFRDIGGWKIQKPAFLPEGWSTEDDLIVKPNTLFRSARLTRITPEGLRRLRDLNIKIIFDFRSIAESEKEDLPQNLENFDLIRESVPVFTEDDYSPQSMVLQYINLVTSWHTYVHVYDDILSNGTKCFRRVFEFIRDESDRHALLFHCAAGKDRTGVFAMLVLLFVGVDKFTIAKEYELTTLGLIPDHKFIKDLYIKALQKLKSKGGESGALIEKLALGRKNWSVEEDGFRNLVSSRADALLATMDLLEEKYGGVYKYMTKNLGFTDADLSKIFTNLVEKTNSSKQFVTDFDTLLPTKVRL</sequence>
<dbReference type="SUPFAM" id="SSF53474">
    <property type="entry name" value="alpha/beta-Hydrolases"/>
    <property type="match status" value="1"/>
</dbReference>
<dbReference type="eggNOG" id="KOG4667">
    <property type="taxonomic scope" value="Eukaryota"/>
</dbReference>
<evidence type="ECO:0000313" key="2">
    <source>
        <dbReference type="EMBL" id="CCE73187.1"/>
    </source>
</evidence>
<protein>
    <submittedName>
        <fullName evidence="2">Piso0_000210 protein</fullName>
    </submittedName>
</protein>
<dbReference type="PANTHER" id="PTHR31126:SF1">
    <property type="entry name" value="TYROSINE SPECIFIC PROTEIN PHOSPHATASES DOMAIN-CONTAINING PROTEIN"/>
    <property type="match status" value="1"/>
</dbReference>
<dbReference type="PANTHER" id="PTHR31126">
    <property type="entry name" value="TYROSINE-PROTEIN PHOSPHATASE"/>
    <property type="match status" value="1"/>
</dbReference>
<dbReference type="STRING" id="559304.G8YTD6"/>
<keyword evidence="3" id="KW-1185">Reference proteome</keyword>
<dbReference type="InParanoid" id="G8YTD6"/>
<dbReference type="EMBL" id="FO082058">
    <property type="protein sequence ID" value="CCE73187.1"/>
    <property type="molecule type" value="Genomic_DNA"/>
</dbReference>
<dbReference type="AlphaFoldDB" id="G8YTD6"/>
<dbReference type="PROSITE" id="PS00383">
    <property type="entry name" value="TYR_PHOSPHATASE_1"/>
    <property type="match status" value="1"/>
</dbReference>
<gene>
    <name evidence="2" type="primary">Piso0_000210</name>
    <name evidence="2" type="ORF">GNLVRS01_PISO0B04489g</name>
</gene>
<dbReference type="Pfam" id="PF13350">
    <property type="entry name" value="Y_phosphatase3"/>
    <property type="match status" value="1"/>
</dbReference>
<name>G8YTD6_PICSO</name>
<feature type="domain" description="Tyrosine specific protein phosphatases" evidence="1">
    <location>
        <begin position="476"/>
        <end position="532"/>
    </location>
</feature>
<dbReference type="Gene3D" id="3.40.50.1820">
    <property type="entry name" value="alpha/beta hydrolase"/>
    <property type="match status" value="1"/>
</dbReference>
<dbReference type="GO" id="GO:0004721">
    <property type="term" value="F:phosphoprotein phosphatase activity"/>
    <property type="evidence" value="ECO:0007669"/>
    <property type="project" value="InterPro"/>
</dbReference>
<evidence type="ECO:0000313" key="3">
    <source>
        <dbReference type="Proteomes" id="UP000005222"/>
    </source>
</evidence>
<dbReference type="PROSITE" id="PS50056">
    <property type="entry name" value="TYR_PHOSPHATASE_2"/>
    <property type="match status" value="1"/>
</dbReference>
<dbReference type="Proteomes" id="UP000005222">
    <property type="component" value="Chromosome B"/>
</dbReference>
<dbReference type="InterPro" id="IPR016130">
    <property type="entry name" value="Tyr_Pase_AS"/>
</dbReference>
<dbReference type="Gene3D" id="3.90.190.10">
    <property type="entry name" value="Protein tyrosine phosphatase superfamily"/>
    <property type="match status" value="1"/>
</dbReference>
<dbReference type="InterPro" id="IPR000387">
    <property type="entry name" value="Tyr_Pase_dom"/>
</dbReference>
<organism evidence="2 3">
    <name type="scientific">Pichia sorbitophila (strain ATCC MYA-4447 / BCRC 22081 / CBS 7064 / NBRC 10061 / NRRL Y-12695)</name>
    <name type="common">Hybrid yeast</name>
    <dbReference type="NCBI Taxonomy" id="559304"/>
    <lineage>
        <taxon>Eukaryota</taxon>
        <taxon>Fungi</taxon>
        <taxon>Dikarya</taxon>
        <taxon>Ascomycota</taxon>
        <taxon>Saccharomycotina</taxon>
        <taxon>Pichiomycetes</taxon>
        <taxon>Debaryomycetaceae</taxon>
        <taxon>Millerozyma</taxon>
    </lineage>
</organism>
<reference evidence="2 3" key="1">
    <citation type="journal article" date="2012" name="G3 (Bethesda)">
        <title>Pichia sorbitophila, an interspecies yeast hybrid reveals early steps of genome resolution following polyploidization.</title>
        <authorList>
            <person name="Leh Louis V."/>
            <person name="Despons L."/>
            <person name="Friedrich A."/>
            <person name="Martin T."/>
            <person name="Durrens P."/>
            <person name="Casaregola S."/>
            <person name="Neuveglise C."/>
            <person name="Fairhead C."/>
            <person name="Marck C."/>
            <person name="Cruz J.A."/>
            <person name="Straub M.L."/>
            <person name="Kugler V."/>
            <person name="Sacerdot C."/>
            <person name="Uzunov Z."/>
            <person name="Thierry A."/>
            <person name="Weiss S."/>
            <person name="Bleykasten C."/>
            <person name="De Montigny J."/>
            <person name="Jacques N."/>
            <person name="Jung P."/>
            <person name="Lemaire M."/>
            <person name="Mallet S."/>
            <person name="Morel G."/>
            <person name="Richard G.F."/>
            <person name="Sarkar A."/>
            <person name="Savel G."/>
            <person name="Schacherer J."/>
            <person name="Seret M.L."/>
            <person name="Talla E."/>
            <person name="Samson G."/>
            <person name="Jubin C."/>
            <person name="Poulain J."/>
            <person name="Vacherie B."/>
            <person name="Barbe V."/>
            <person name="Pelletier E."/>
            <person name="Sherman D.J."/>
            <person name="Westhof E."/>
            <person name="Weissenbach J."/>
            <person name="Baret P.V."/>
            <person name="Wincker P."/>
            <person name="Gaillardin C."/>
            <person name="Dujon B."/>
            <person name="Souciet J.L."/>
        </authorList>
    </citation>
    <scope>NUCLEOTIDE SEQUENCE [LARGE SCALE GENOMIC DNA]</scope>
    <source>
        <strain evidence="3">ATCC MYA-4447 / BCRC 22081 / CBS 7064 / NBRC 10061 / NRRL Y-12695</strain>
    </source>
</reference>
<dbReference type="HOGENOM" id="CLU_444876_0_0_1"/>
<dbReference type="InterPro" id="IPR026893">
    <property type="entry name" value="Tyr/Ser_Pase_IphP-type"/>
</dbReference>